<protein>
    <submittedName>
        <fullName evidence="8">Cytochrome c maturation protein CcmE</fullName>
    </submittedName>
</protein>
<keyword evidence="5" id="KW-0408">Iron</keyword>
<evidence type="ECO:0000256" key="2">
    <source>
        <dbReference type="ARBA" id="ARBA00022617"/>
    </source>
</evidence>
<dbReference type="AlphaFoldDB" id="A0A936NF94"/>
<evidence type="ECO:0000256" key="3">
    <source>
        <dbReference type="ARBA" id="ARBA00022748"/>
    </source>
</evidence>
<evidence type="ECO:0000256" key="1">
    <source>
        <dbReference type="ARBA" id="ARBA00004370"/>
    </source>
</evidence>
<dbReference type="GO" id="GO:0017003">
    <property type="term" value="P:protein-heme linkage"/>
    <property type="evidence" value="ECO:0007669"/>
    <property type="project" value="InterPro"/>
</dbReference>
<keyword evidence="7" id="KW-1133">Transmembrane helix</keyword>
<dbReference type="GO" id="GO:0017004">
    <property type="term" value="P:cytochrome complex assembly"/>
    <property type="evidence" value="ECO:0007669"/>
    <property type="project" value="UniProtKB-KW"/>
</dbReference>
<gene>
    <name evidence="8" type="ORF">IPN02_13950</name>
</gene>
<feature type="binding site" description="covalent" evidence="5">
    <location>
        <position position="141"/>
    </location>
    <ligand>
        <name>heme</name>
        <dbReference type="ChEBI" id="CHEBI:30413"/>
    </ligand>
</feature>
<accession>A0A936NF94</accession>
<name>A0A936NF94_9ACTN</name>
<reference evidence="8 9" key="1">
    <citation type="submission" date="2020-10" db="EMBL/GenBank/DDBJ databases">
        <title>Connecting structure to function with the recovery of over 1000 high-quality activated sludge metagenome-assembled genomes encoding full-length rRNA genes using long-read sequencing.</title>
        <authorList>
            <person name="Singleton C.M."/>
            <person name="Petriglieri F."/>
            <person name="Kristensen J.M."/>
            <person name="Kirkegaard R.H."/>
            <person name="Michaelsen T.Y."/>
            <person name="Andersen M.H."/>
            <person name="Karst S.M."/>
            <person name="Dueholm M.S."/>
            <person name="Nielsen P.H."/>
            <person name="Albertsen M."/>
        </authorList>
    </citation>
    <scope>NUCLEOTIDE SEQUENCE [LARGE SCALE GENOMIC DNA]</scope>
    <source>
        <strain evidence="8">Lyne_18-Q3-R50-59_MAXAC.006</strain>
    </source>
</reference>
<dbReference type="GO" id="GO:0020037">
    <property type="term" value="F:heme binding"/>
    <property type="evidence" value="ECO:0007669"/>
    <property type="project" value="InterPro"/>
</dbReference>
<evidence type="ECO:0000313" key="9">
    <source>
        <dbReference type="Proteomes" id="UP000727993"/>
    </source>
</evidence>
<feature type="transmembrane region" description="Helical" evidence="7">
    <location>
        <begin position="28"/>
        <end position="48"/>
    </location>
</feature>
<keyword evidence="4 7" id="KW-0472">Membrane</keyword>
<evidence type="ECO:0000256" key="7">
    <source>
        <dbReference type="SAM" id="Phobius"/>
    </source>
</evidence>
<evidence type="ECO:0000313" key="8">
    <source>
        <dbReference type="EMBL" id="MBK9297906.1"/>
    </source>
</evidence>
<evidence type="ECO:0000256" key="4">
    <source>
        <dbReference type="ARBA" id="ARBA00023136"/>
    </source>
</evidence>
<keyword evidence="3" id="KW-0201">Cytochrome c-type biogenesis</keyword>
<evidence type="ECO:0000256" key="6">
    <source>
        <dbReference type="SAM" id="MobiDB-lite"/>
    </source>
</evidence>
<organism evidence="8 9">
    <name type="scientific">Candidatus Neomicrothrix subdominans</name>
    <dbReference type="NCBI Taxonomy" id="2954438"/>
    <lineage>
        <taxon>Bacteria</taxon>
        <taxon>Bacillati</taxon>
        <taxon>Actinomycetota</taxon>
        <taxon>Acidimicrobiia</taxon>
        <taxon>Acidimicrobiales</taxon>
        <taxon>Microthrixaceae</taxon>
        <taxon>Candidatus Neomicrothrix</taxon>
    </lineage>
</organism>
<dbReference type="Proteomes" id="UP000727993">
    <property type="component" value="Unassembled WGS sequence"/>
</dbReference>
<proteinExistence type="predicted"/>
<feature type="region of interest" description="Disordered" evidence="6">
    <location>
        <begin position="1"/>
        <end position="23"/>
    </location>
</feature>
<evidence type="ECO:0000256" key="5">
    <source>
        <dbReference type="PIRSR" id="PIRSR604329-50"/>
    </source>
</evidence>
<feature type="binding site" description="axial binding residue" evidence="5">
    <location>
        <position position="145"/>
    </location>
    <ligand>
        <name>heme</name>
        <dbReference type="ChEBI" id="CHEBI:30413"/>
    </ligand>
    <ligandPart>
        <name>Fe</name>
        <dbReference type="ChEBI" id="CHEBI:18248"/>
    </ligandPart>
</feature>
<dbReference type="EMBL" id="JADJZA010000007">
    <property type="protein sequence ID" value="MBK9297906.1"/>
    <property type="molecule type" value="Genomic_DNA"/>
</dbReference>
<sequence>MADNSLDLTPRTGPDDAVPPRSRSSRRAWGFVGVVVLVGLVVAVVMGLSDATMFFRNVDEAVAERAELGDQPFRMQGSVIPESVTKTPNGVSFDLTYNGATASVAHSGSEPALFENTDIPVVAEGRWKGDVFQSERLVIKHDENYDEENPDRIDAARDAGR</sequence>
<dbReference type="InterPro" id="IPR036127">
    <property type="entry name" value="CcmE-like_sf"/>
</dbReference>
<dbReference type="SUPFAM" id="SSF82093">
    <property type="entry name" value="Heme chaperone CcmE"/>
    <property type="match status" value="1"/>
</dbReference>
<keyword evidence="2 5" id="KW-0349">Heme</keyword>
<feature type="compositionally biased region" description="Basic and acidic residues" evidence="6">
    <location>
        <begin position="150"/>
        <end position="161"/>
    </location>
</feature>
<dbReference type="Pfam" id="PF03100">
    <property type="entry name" value="CcmE"/>
    <property type="match status" value="1"/>
</dbReference>
<dbReference type="GO" id="GO:0005886">
    <property type="term" value="C:plasma membrane"/>
    <property type="evidence" value="ECO:0007669"/>
    <property type="project" value="InterPro"/>
</dbReference>
<dbReference type="GO" id="GO:0046872">
    <property type="term" value="F:metal ion binding"/>
    <property type="evidence" value="ECO:0007669"/>
    <property type="project" value="UniProtKB-KW"/>
</dbReference>
<dbReference type="InterPro" id="IPR004329">
    <property type="entry name" value="CcmE"/>
</dbReference>
<dbReference type="Gene3D" id="2.40.50.140">
    <property type="entry name" value="Nucleic acid-binding proteins"/>
    <property type="match status" value="1"/>
</dbReference>
<keyword evidence="7" id="KW-0812">Transmembrane</keyword>
<feature type="region of interest" description="Disordered" evidence="6">
    <location>
        <begin position="142"/>
        <end position="161"/>
    </location>
</feature>
<keyword evidence="5" id="KW-0479">Metal-binding</keyword>
<dbReference type="InterPro" id="IPR012340">
    <property type="entry name" value="NA-bd_OB-fold"/>
</dbReference>
<comment type="caution">
    <text evidence="8">The sequence shown here is derived from an EMBL/GenBank/DDBJ whole genome shotgun (WGS) entry which is preliminary data.</text>
</comment>
<comment type="subcellular location">
    <subcellularLocation>
        <location evidence="1">Membrane</location>
    </subcellularLocation>
</comment>